<sequence length="79" mass="8876">MDNWLKSGSLKGKQGLTKSQVKVVSTGHSASSAVCQSDKSEPYVKKRKPDDEYIRLGFSYISDKDCPRPQCVVLWRHSC</sequence>
<organism evidence="1 2">
    <name type="scientific">Diploptera punctata</name>
    <name type="common">Pacific beetle cockroach</name>
    <dbReference type="NCBI Taxonomy" id="6984"/>
    <lineage>
        <taxon>Eukaryota</taxon>
        <taxon>Metazoa</taxon>
        <taxon>Ecdysozoa</taxon>
        <taxon>Arthropoda</taxon>
        <taxon>Hexapoda</taxon>
        <taxon>Insecta</taxon>
        <taxon>Pterygota</taxon>
        <taxon>Neoptera</taxon>
        <taxon>Polyneoptera</taxon>
        <taxon>Dictyoptera</taxon>
        <taxon>Blattodea</taxon>
        <taxon>Blaberoidea</taxon>
        <taxon>Blaberidae</taxon>
        <taxon>Diplopterinae</taxon>
        <taxon>Diploptera</taxon>
    </lineage>
</organism>
<accession>A0AAD8EFN6</accession>
<dbReference type="EMBL" id="JASPKZ010006042">
    <property type="protein sequence ID" value="KAJ9587982.1"/>
    <property type="molecule type" value="Genomic_DNA"/>
</dbReference>
<reference evidence="1" key="1">
    <citation type="journal article" date="2023" name="IScience">
        <title>Live-bearing cockroach genome reveals convergent evolutionary mechanisms linked to viviparity in insects and beyond.</title>
        <authorList>
            <person name="Fouks B."/>
            <person name="Harrison M.C."/>
            <person name="Mikhailova A.A."/>
            <person name="Marchal E."/>
            <person name="English S."/>
            <person name="Carruthers M."/>
            <person name="Jennings E.C."/>
            <person name="Chiamaka E.L."/>
            <person name="Frigard R.A."/>
            <person name="Pippel M."/>
            <person name="Attardo G.M."/>
            <person name="Benoit J.B."/>
            <person name="Bornberg-Bauer E."/>
            <person name="Tobe S.S."/>
        </authorList>
    </citation>
    <scope>NUCLEOTIDE SEQUENCE</scope>
    <source>
        <strain evidence="1">Stay&amp;Tobe</strain>
    </source>
</reference>
<comment type="caution">
    <text evidence="1">The sequence shown here is derived from an EMBL/GenBank/DDBJ whole genome shotgun (WGS) entry which is preliminary data.</text>
</comment>
<name>A0AAD8EFN6_DIPPU</name>
<gene>
    <name evidence="1" type="ORF">L9F63_018589</name>
</gene>
<dbReference type="AlphaFoldDB" id="A0AAD8EFN6"/>
<reference evidence="1" key="2">
    <citation type="submission" date="2023-05" db="EMBL/GenBank/DDBJ databases">
        <authorList>
            <person name="Fouks B."/>
        </authorList>
    </citation>
    <scope>NUCLEOTIDE SEQUENCE</scope>
    <source>
        <strain evidence="1">Stay&amp;Tobe</strain>
        <tissue evidence="1">Testes</tissue>
    </source>
</reference>
<dbReference type="Proteomes" id="UP001233999">
    <property type="component" value="Unassembled WGS sequence"/>
</dbReference>
<evidence type="ECO:0000313" key="2">
    <source>
        <dbReference type="Proteomes" id="UP001233999"/>
    </source>
</evidence>
<keyword evidence="2" id="KW-1185">Reference proteome</keyword>
<protein>
    <submittedName>
        <fullName evidence="1">Uncharacterized protein</fullName>
    </submittedName>
</protein>
<proteinExistence type="predicted"/>
<evidence type="ECO:0000313" key="1">
    <source>
        <dbReference type="EMBL" id="KAJ9587982.1"/>
    </source>
</evidence>